<dbReference type="AlphaFoldDB" id="A0A2L2X9M5"/>
<gene>
    <name evidence="2" type="ORF">DCCM_0840</name>
</gene>
<name>A0A2L2X9M5_9FIRM</name>
<dbReference type="Pfam" id="PF14450">
    <property type="entry name" value="FtsA"/>
    <property type="match status" value="1"/>
</dbReference>
<evidence type="ECO:0000259" key="1">
    <source>
        <dbReference type="SMART" id="SM00842"/>
    </source>
</evidence>
<dbReference type="GO" id="GO:0051301">
    <property type="term" value="P:cell division"/>
    <property type="evidence" value="ECO:0007669"/>
    <property type="project" value="UniProtKB-KW"/>
</dbReference>
<dbReference type="InterPro" id="IPR043129">
    <property type="entry name" value="ATPase_NBD"/>
</dbReference>
<keyword evidence="2" id="KW-0132">Cell division</keyword>
<keyword evidence="2" id="KW-0131">Cell cycle</keyword>
<dbReference type="Proteomes" id="UP000239549">
    <property type="component" value="Unassembled WGS sequence"/>
</dbReference>
<evidence type="ECO:0000313" key="2">
    <source>
        <dbReference type="EMBL" id="GBF32644.1"/>
    </source>
</evidence>
<sequence length="677" mass="72459">MSAVLLEPGKSELIDNDTVFALDIGTRSVIGILAKQNGDGLEVLAQHITEHESRAVYDGQIHHIGKVVEAVSRVKSALENKLGVKLTGVAIAAAGRSLRTKMVRVEQDIDSGLEIDHLLCRALENDGIKKAHSELKNEMGEEAGDFYCVGYSVVSYFLNGYSMANLEGHRGSKIAVEVLATFLPVSVVNSLYSVLARAGLQPVSLTLEPIAAAAAVIPDSFRLLNLALIDTGAGTSDIAISRDGAIVAYGMVPLAGDEITEAVAECCLADFNTAEKIKRQLMSGGDIVYTDVVGIETSVSRDSILEQIEPVLEEITGRVAQEIIRLNGGVSPKSVFCVGGGGQVPGFTDKIAEKLGLEKQRVRLRGRDSVSGLLVENDEINGPDGVTVAGIARVAMERVGHDFITITVNGRENRLLYSREITVYDAMGLIEYSAMDLVGKNGSDLTVIVNGEKRVIYGGLRRPAEIMVNGRQASIKTVLKNGDSIEITRAENGVDATARAGVFTEGHGSISIYCEDQVETLEPEIIINGMPGTPETELKNGDEISIQAVETAGQLARLKNIDVFSHDIYVNNSPANSEYLLKDGDRLEFKKKDLSEVTKGDGFQASGLSDGIRVSVNGRDIVLVGKSSYLFVDIFNHIDIDLAQIGSGSRVKLALNGSQAGYTDPLKDGDVVEISFI</sequence>
<dbReference type="InterPro" id="IPR050696">
    <property type="entry name" value="FtsA/MreB"/>
</dbReference>
<dbReference type="CDD" id="cd24004">
    <property type="entry name" value="ASKHA_NBD_PilM-like"/>
    <property type="match status" value="1"/>
</dbReference>
<dbReference type="PANTHER" id="PTHR32432">
    <property type="entry name" value="CELL DIVISION PROTEIN FTSA-RELATED"/>
    <property type="match status" value="1"/>
</dbReference>
<accession>A0A2L2X9M5</accession>
<feature type="domain" description="SHS2" evidence="1">
    <location>
        <begin position="19"/>
        <end position="216"/>
    </location>
</feature>
<dbReference type="SUPFAM" id="SSF53067">
    <property type="entry name" value="Actin-like ATPase domain"/>
    <property type="match status" value="2"/>
</dbReference>
<evidence type="ECO:0000313" key="3">
    <source>
        <dbReference type="Proteomes" id="UP000239549"/>
    </source>
</evidence>
<protein>
    <submittedName>
        <fullName evidence="2">Cell division protein FtsA</fullName>
    </submittedName>
</protein>
<dbReference type="PANTHER" id="PTHR32432:SF3">
    <property type="entry name" value="ETHANOLAMINE UTILIZATION PROTEIN EUTJ"/>
    <property type="match status" value="1"/>
</dbReference>
<dbReference type="EMBL" id="BFAV01000045">
    <property type="protein sequence ID" value="GBF32644.1"/>
    <property type="molecule type" value="Genomic_DNA"/>
</dbReference>
<comment type="caution">
    <text evidence="2">The sequence shown here is derived from an EMBL/GenBank/DDBJ whole genome shotgun (WGS) entry which is preliminary data.</text>
</comment>
<organism evidence="2 3">
    <name type="scientific">Desulfocucumis palustris</name>
    <dbReference type="NCBI Taxonomy" id="1898651"/>
    <lineage>
        <taxon>Bacteria</taxon>
        <taxon>Bacillati</taxon>
        <taxon>Bacillota</taxon>
        <taxon>Clostridia</taxon>
        <taxon>Eubacteriales</taxon>
        <taxon>Desulfocucumaceae</taxon>
        <taxon>Desulfocucumis</taxon>
    </lineage>
</organism>
<dbReference type="Gene3D" id="3.30.420.40">
    <property type="match status" value="2"/>
</dbReference>
<reference evidence="3" key="1">
    <citation type="submission" date="2018-02" db="EMBL/GenBank/DDBJ databases">
        <title>Genome sequence of Desulfocucumis palustris strain NAW-5.</title>
        <authorList>
            <person name="Watanabe M."/>
            <person name="Kojima H."/>
            <person name="Fukui M."/>
        </authorList>
    </citation>
    <scope>NUCLEOTIDE SEQUENCE [LARGE SCALE GENOMIC DNA]</scope>
    <source>
        <strain evidence="3">NAW-5</strain>
    </source>
</reference>
<proteinExistence type="predicted"/>
<keyword evidence="3" id="KW-1185">Reference proteome</keyword>
<dbReference type="InterPro" id="IPR003494">
    <property type="entry name" value="SHS2_FtsA"/>
</dbReference>
<dbReference type="SMART" id="SM00842">
    <property type="entry name" value="FtsA"/>
    <property type="match status" value="1"/>
</dbReference>